<evidence type="ECO:0000256" key="2">
    <source>
        <dbReference type="ARBA" id="ARBA00023002"/>
    </source>
</evidence>
<dbReference type="eggNOG" id="COG1028">
    <property type="taxonomic scope" value="Bacteria"/>
</dbReference>
<dbReference type="SUPFAM" id="SSF51735">
    <property type="entry name" value="NAD(P)-binding Rossmann-fold domains"/>
    <property type="match status" value="1"/>
</dbReference>
<dbReference type="STRING" id="908337.HMPREF9257_0050"/>
<dbReference type="FunFam" id="3.40.50.720:FF:000084">
    <property type="entry name" value="Short-chain dehydrogenase reductase"/>
    <property type="match status" value="1"/>
</dbReference>
<name>E4KN73_9LACT</name>
<evidence type="ECO:0000313" key="3">
    <source>
        <dbReference type="EMBL" id="EFR31595.1"/>
    </source>
</evidence>
<keyword evidence="2" id="KW-0560">Oxidoreductase</keyword>
<comment type="caution">
    <text evidence="3">The sequence shown here is derived from an EMBL/GenBank/DDBJ whole genome shotgun (WGS) entry which is preliminary data.</text>
</comment>
<dbReference type="GO" id="GO:0008206">
    <property type="term" value="P:bile acid metabolic process"/>
    <property type="evidence" value="ECO:0007669"/>
    <property type="project" value="UniProtKB-ARBA"/>
</dbReference>
<dbReference type="PRINTS" id="PR00081">
    <property type="entry name" value="GDHRDH"/>
</dbReference>
<comment type="similarity">
    <text evidence="1">Belongs to the short-chain dehydrogenases/reductases (SDR) family.</text>
</comment>
<dbReference type="InterPro" id="IPR002347">
    <property type="entry name" value="SDR_fam"/>
</dbReference>
<organism evidence="3 4">
    <name type="scientific">Eremococcus coleocola ACS-139-V-Col8</name>
    <dbReference type="NCBI Taxonomy" id="908337"/>
    <lineage>
        <taxon>Bacteria</taxon>
        <taxon>Bacillati</taxon>
        <taxon>Bacillota</taxon>
        <taxon>Bacilli</taxon>
        <taxon>Lactobacillales</taxon>
        <taxon>Aerococcaceae</taxon>
        <taxon>Eremococcus</taxon>
    </lineage>
</organism>
<dbReference type="AlphaFoldDB" id="E4KN73"/>
<proteinExistence type="inferred from homology"/>
<dbReference type="EMBL" id="AENN01000006">
    <property type="protein sequence ID" value="EFR31595.1"/>
    <property type="molecule type" value="Genomic_DNA"/>
</dbReference>
<dbReference type="GO" id="GO:0016491">
    <property type="term" value="F:oxidoreductase activity"/>
    <property type="evidence" value="ECO:0007669"/>
    <property type="project" value="UniProtKB-KW"/>
</dbReference>
<dbReference type="PANTHER" id="PTHR24321">
    <property type="entry name" value="DEHYDROGENASES, SHORT CHAIN"/>
    <property type="match status" value="1"/>
</dbReference>
<evidence type="ECO:0000256" key="1">
    <source>
        <dbReference type="ARBA" id="ARBA00006484"/>
    </source>
</evidence>
<dbReference type="Pfam" id="PF13561">
    <property type="entry name" value="adh_short_C2"/>
    <property type="match status" value="1"/>
</dbReference>
<gene>
    <name evidence="3" type="ORF">HMPREF9257_0050</name>
</gene>
<dbReference type="Proteomes" id="UP000005990">
    <property type="component" value="Unassembled WGS sequence"/>
</dbReference>
<protein>
    <submittedName>
        <fullName evidence="3">Oxidoreductase, short chain dehydrogenase/reductase family protein</fullName>
    </submittedName>
</protein>
<evidence type="ECO:0000313" key="4">
    <source>
        <dbReference type="Proteomes" id="UP000005990"/>
    </source>
</evidence>
<dbReference type="OrthoDB" id="9805904at2"/>
<dbReference type="RefSeq" id="WP_006417727.1">
    <property type="nucleotide sequence ID" value="NZ_AENN01000006.1"/>
</dbReference>
<dbReference type="InterPro" id="IPR036291">
    <property type="entry name" value="NAD(P)-bd_dom_sf"/>
</dbReference>
<keyword evidence="4" id="KW-1185">Reference proteome</keyword>
<dbReference type="PANTHER" id="PTHR24321:SF8">
    <property type="entry name" value="ESTRADIOL 17-BETA-DEHYDROGENASE 8-RELATED"/>
    <property type="match status" value="1"/>
</dbReference>
<sequence length="245" mass="26699">MDKKVAVVTGGAKGIGRAITEKFLKHNYRVVILDYDKEGGEVAKETLSQLGDVDFCQTDVTSYESLENARNYIISNYNQVQSLIINAGISQKKTIAAISIEDWNRVMSVNLNGSFYSLKAFYSDLIESKGKIVIISSGSGITGTGGGAHYAASKSGQFGLMRTASKELGPKGVNVNCIAPRVIRTDLFDTVLYPTQESRDELLEKIPIRRFGLPEDIANLALFLSSEESSYIHGQIIVADGGRTF</sequence>
<reference evidence="3 4" key="1">
    <citation type="submission" date="2010-10" db="EMBL/GenBank/DDBJ databases">
        <authorList>
            <person name="Durkin A.S."/>
            <person name="Madupu R."/>
            <person name="Torralba M."/>
            <person name="Gillis M."/>
            <person name="Methe B."/>
            <person name="Sutton G."/>
            <person name="Nelson K.E."/>
        </authorList>
    </citation>
    <scope>NUCLEOTIDE SEQUENCE [LARGE SCALE GENOMIC DNA]</scope>
    <source>
        <strain evidence="3 4">ACS-139-V-Col8</strain>
    </source>
</reference>
<accession>E4KN73</accession>
<dbReference type="Gene3D" id="3.40.50.720">
    <property type="entry name" value="NAD(P)-binding Rossmann-like Domain"/>
    <property type="match status" value="1"/>
</dbReference>